<organism evidence="1 2">
    <name type="scientific">Lichenifustis flavocetrariae</name>
    <dbReference type="NCBI Taxonomy" id="2949735"/>
    <lineage>
        <taxon>Bacteria</taxon>
        <taxon>Pseudomonadati</taxon>
        <taxon>Pseudomonadota</taxon>
        <taxon>Alphaproteobacteria</taxon>
        <taxon>Hyphomicrobiales</taxon>
        <taxon>Lichenihabitantaceae</taxon>
        <taxon>Lichenifustis</taxon>
    </lineage>
</organism>
<keyword evidence="1" id="KW-0326">Glycosidase</keyword>
<dbReference type="Pfam" id="PF03352">
    <property type="entry name" value="Adenine_glyco"/>
    <property type="match status" value="1"/>
</dbReference>
<dbReference type="EC" id="3.2.2.20" evidence="1"/>
<dbReference type="Proteomes" id="UP001165667">
    <property type="component" value="Unassembled WGS sequence"/>
</dbReference>
<dbReference type="InterPro" id="IPR011257">
    <property type="entry name" value="DNA_glycosylase"/>
</dbReference>
<dbReference type="EMBL" id="JAMOIM010000001">
    <property type="protein sequence ID" value="MCW6506409.1"/>
    <property type="molecule type" value="Genomic_DNA"/>
</dbReference>
<dbReference type="AlphaFoldDB" id="A0AA42CGP0"/>
<reference evidence="1" key="1">
    <citation type="submission" date="2022-05" db="EMBL/GenBank/DDBJ databases">
        <authorList>
            <person name="Pankratov T."/>
        </authorList>
    </citation>
    <scope>NUCLEOTIDE SEQUENCE</scope>
    <source>
        <strain evidence="1">BP6-180914</strain>
    </source>
</reference>
<dbReference type="InterPro" id="IPR005019">
    <property type="entry name" value="Adenine_glyco"/>
</dbReference>
<accession>A0AA42CGP0</accession>
<dbReference type="GO" id="GO:0006284">
    <property type="term" value="P:base-excision repair"/>
    <property type="evidence" value="ECO:0007669"/>
    <property type="project" value="InterPro"/>
</dbReference>
<dbReference type="GO" id="GO:0008725">
    <property type="term" value="F:DNA-3-methyladenine glycosylase activity"/>
    <property type="evidence" value="ECO:0007669"/>
    <property type="project" value="UniProtKB-EC"/>
</dbReference>
<name>A0AA42CGP0_9HYPH</name>
<dbReference type="Gene3D" id="1.10.340.30">
    <property type="entry name" value="Hypothetical protein, domain 2"/>
    <property type="match status" value="1"/>
</dbReference>
<gene>
    <name evidence="1" type="ORF">M8523_00045</name>
</gene>
<comment type="caution">
    <text evidence="1">The sequence shown here is derived from an EMBL/GenBank/DDBJ whole genome shotgun (WGS) entry which is preliminary data.</text>
</comment>
<evidence type="ECO:0000313" key="1">
    <source>
        <dbReference type="EMBL" id="MCW6506409.1"/>
    </source>
</evidence>
<keyword evidence="2" id="KW-1185">Reference proteome</keyword>
<dbReference type="PANTHER" id="PTHR30037:SF3">
    <property type="entry name" value="BLR0857 PROTEIN"/>
    <property type="match status" value="1"/>
</dbReference>
<dbReference type="RefSeq" id="WP_282582780.1">
    <property type="nucleotide sequence ID" value="NZ_JAMOIM010000001.1"/>
</dbReference>
<protein>
    <submittedName>
        <fullName evidence="1">DNA-3-methyladenine glycosylase I</fullName>
        <ecNumber evidence="1">3.2.2.20</ecNumber>
    </submittedName>
</protein>
<keyword evidence="1" id="KW-0378">Hydrolase</keyword>
<proteinExistence type="predicted"/>
<evidence type="ECO:0000313" key="2">
    <source>
        <dbReference type="Proteomes" id="UP001165667"/>
    </source>
</evidence>
<dbReference type="InterPro" id="IPR052891">
    <property type="entry name" value="DNA-3mA_glycosylase"/>
</dbReference>
<dbReference type="SUPFAM" id="SSF48150">
    <property type="entry name" value="DNA-glycosylase"/>
    <property type="match status" value="1"/>
</dbReference>
<dbReference type="PANTHER" id="PTHR30037">
    <property type="entry name" value="DNA-3-METHYLADENINE GLYCOSYLASE 1"/>
    <property type="match status" value="1"/>
</dbReference>
<sequence length="224" mass="25073">MRRFDEIIELAVQRHGGPDAFKQLLAETRPLGPHDIGTITDDRVLAAMTRRVFCAGFSSKVIDAKWEAFESAFERFDPARCAWMTEERFDELLRCKDIVRNGAKIQSVRENGRFVMELAEKHGCAARFFAEWPDDDYVGLLDFLNKNGTRLGGESGMHFLRAIGKPAFILMPDVVKALIREQVVSKSPSGKGDFAKIQAALNLWSEQSGLDLTSMSRTLAMSVG</sequence>